<dbReference type="AlphaFoldDB" id="A0A2P2N7G5"/>
<accession>A0A2P2N7G5</accession>
<proteinExistence type="predicted"/>
<protein>
    <submittedName>
        <fullName evidence="1">Uncharacterized protein</fullName>
    </submittedName>
</protein>
<reference evidence="1" key="1">
    <citation type="submission" date="2018-02" db="EMBL/GenBank/DDBJ databases">
        <title>Rhizophora mucronata_Transcriptome.</title>
        <authorList>
            <person name="Meera S.P."/>
            <person name="Sreeshan A."/>
            <person name="Augustine A."/>
        </authorList>
    </citation>
    <scope>NUCLEOTIDE SEQUENCE</scope>
    <source>
        <tissue evidence="1">Leaf</tissue>
    </source>
</reference>
<sequence>MGRPAIQSQSQNPILWEIILGFSQQPTPLLKPTKRTFTLKSFAKALASLIPQNLTLPHLRKTI</sequence>
<evidence type="ECO:0000313" key="1">
    <source>
        <dbReference type="EMBL" id="MBX38439.1"/>
    </source>
</evidence>
<name>A0A2P2N7G5_RHIMU</name>
<organism evidence="1">
    <name type="scientific">Rhizophora mucronata</name>
    <name type="common">Asiatic mangrove</name>
    <dbReference type="NCBI Taxonomy" id="61149"/>
    <lineage>
        <taxon>Eukaryota</taxon>
        <taxon>Viridiplantae</taxon>
        <taxon>Streptophyta</taxon>
        <taxon>Embryophyta</taxon>
        <taxon>Tracheophyta</taxon>
        <taxon>Spermatophyta</taxon>
        <taxon>Magnoliopsida</taxon>
        <taxon>eudicotyledons</taxon>
        <taxon>Gunneridae</taxon>
        <taxon>Pentapetalae</taxon>
        <taxon>rosids</taxon>
        <taxon>fabids</taxon>
        <taxon>Malpighiales</taxon>
        <taxon>Rhizophoraceae</taxon>
        <taxon>Rhizophora</taxon>
    </lineage>
</organism>
<dbReference type="EMBL" id="GGEC01057955">
    <property type="protein sequence ID" value="MBX38439.1"/>
    <property type="molecule type" value="Transcribed_RNA"/>
</dbReference>